<sequence length="83" mass="9201">MKVKYFAWLRQKTGVAEEDITLPDDVRTVQNLVDFLSRRSPAHAEAFTEAKVFGAAVDQQVVQFDAPITGAREVAFFPPFTGG</sequence>
<dbReference type="InterPro" id="IPR003749">
    <property type="entry name" value="ThiS/MoaD-like"/>
</dbReference>
<dbReference type="RefSeq" id="WP_147852565.1">
    <property type="nucleotide sequence ID" value="NZ_DATAJT010000418.1"/>
</dbReference>
<evidence type="ECO:0000313" key="2">
    <source>
        <dbReference type="Proteomes" id="UP000321638"/>
    </source>
</evidence>
<name>A0A5C8P6Z0_9HYPH</name>
<dbReference type="OrthoDB" id="9800712at2"/>
<organism evidence="1 2">
    <name type="scientific">Vineibacter terrae</name>
    <dbReference type="NCBI Taxonomy" id="2586908"/>
    <lineage>
        <taxon>Bacteria</taxon>
        <taxon>Pseudomonadati</taxon>
        <taxon>Pseudomonadota</taxon>
        <taxon>Alphaproteobacteria</taxon>
        <taxon>Hyphomicrobiales</taxon>
        <taxon>Vineibacter</taxon>
    </lineage>
</organism>
<comment type="caution">
    <text evidence="1">The sequence shown here is derived from an EMBL/GenBank/DDBJ whole genome shotgun (WGS) entry which is preliminary data.</text>
</comment>
<dbReference type="InterPro" id="IPR012675">
    <property type="entry name" value="Beta-grasp_dom_sf"/>
</dbReference>
<protein>
    <submittedName>
        <fullName evidence="1">Molybdopterin converting factor subunit 1</fullName>
    </submittedName>
</protein>
<dbReference type="InterPro" id="IPR016155">
    <property type="entry name" value="Mopterin_synth/thiamin_S_b"/>
</dbReference>
<gene>
    <name evidence="1" type="primary">moaD</name>
    <name evidence="1" type="ORF">FHP25_39720</name>
</gene>
<dbReference type="Gene3D" id="3.10.20.30">
    <property type="match status" value="1"/>
</dbReference>
<keyword evidence="2" id="KW-1185">Reference proteome</keyword>
<reference evidence="1 2" key="1">
    <citation type="submission" date="2019-06" db="EMBL/GenBank/DDBJ databases">
        <title>New taxonomy in bacterial strain CC-CFT640, isolated from vineyard.</title>
        <authorList>
            <person name="Lin S.-Y."/>
            <person name="Tsai C.-F."/>
            <person name="Young C.-C."/>
        </authorList>
    </citation>
    <scope>NUCLEOTIDE SEQUENCE [LARGE SCALE GENOMIC DNA]</scope>
    <source>
        <strain evidence="1 2">CC-CFT640</strain>
    </source>
</reference>
<accession>A0A5C8P6Z0</accession>
<dbReference type="Pfam" id="PF02597">
    <property type="entry name" value="ThiS"/>
    <property type="match status" value="1"/>
</dbReference>
<dbReference type="SUPFAM" id="SSF54285">
    <property type="entry name" value="MoaD/ThiS"/>
    <property type="match status" value="1"/>
</dbReference>
<dbReference type="EMBL" id="VDUZ01000091">
    <property type="protein sequence ID" value="TXL69264.1"/>
    <property type="molecule type" value="Genomic_DNA"/>
</dbReference>
<proteinExistence type="predicted"/>
<dbReference type="AlphaFoldDB" id="A0A5C8P6Z0"/>
<dbReference type="Proteomes" id="UP000321638">
    <property type="component" value="Unassembled WGS sequence"/>
</dbReference>
<evidence type="ECO:0000313" key="1">
    <source>
        <dbReference type="EMBL" id="TXL69264.1"/>
    </source>
</evidence>
<dbReference type="NCBIfam" id="TIGR01682">
    <property type="entry name" value="moaD"/>
    <property type="match status" value="1"/>
</dbReference>
<dbReference type="CDD" id="cd00754">
    <property type="entry name" value="Ubl_MoaD"/>
    <property type="match status" value="1"/>
</dbReference>